<dbReference type="InterPro" id="IPR006600">
    <property type="entry name" value="HTH_CenpB_DNA-bd_dom"/>
</dbReference>
<dbReference type="Pfam" id="PF01352">
    <property type="entry name" value="KRAB"/>
    <property type="match status" value="1"/>
</dbReference>
<feature type="region of interest" description="Disordered" evidence="3">
    <location>
        <begin position="213"/>
        <end position="239"/>
    </location>
</feature>
<dbReference type="CDD" id="cd07765">
    <property type="entry name" value="KRAB_A-box"/>
    <property type="match status" value="1"/>
</dbReference>
<keyword evidence="2" id="KW-0539">Nucleus</keyword>
<evidence type="ECO:0000313" key="7">
    <source>
        <dbReference type="Proteomes" id="UP001295444"/>
    </source>
</evidence>
<dbReference type="EMBL" id="OW240913">
    <property type="protein sequence ID" value="CAH2245381.1"/>
    <property type="molecule type" value="Genomic_DNA"/>
</dbReference>
<accession>A0AAD1R8T6</accession>
<dbReference type="PANTHER" id="PTHR19303:SF73">
    <property type="entry name" value="PROTEIN PDC2"/>
    <property type="match status" value="1"/>
</dbReference>
<dbReference type="PROSITE" id="PS50805">
    <property type="entry name" value="KRAB"/>
    <property type="match status" value="1"/>
</dbReference>
<organism evidence="6 7">
    <name type="scientific">Pelobates cultripes</name>
    <name type="common">Western spadefoot toad</name>
    <dbReference type="NCBI Taxonomy" id="61616"/>
    <lineage>
        <taxon>Eukaryota</taxon>
        <taxon>Metazoa</taxon>
        <taxon>Chordata</taxon>
        <taxon>Craniata</taxon>
        <taxon>Vertebrata</taxon>
        <taxon>Euteleostomi</taxon>
        <taxon>Amphibia</taxon>
        <taxon>Batrachia</taxon>
        <taxon>Anura</taxon>
        <taxon>Pelobatoidea</taxon>
        <taxon>Pelobatidae</taxon>
        <taxon>Pelobates</taxon>
    </lineage>
</organism>
<dbReference type="Gene3D" id="1.10.10.60">
    <property type="entry name" value="Homeodomain-like"/>
    <property type="match status" value="2"/>
</dbReference>
<dbReference type="Pfam" id="PF03221">
    <property type="entry name" value="HTH_Tnp_Tc5"/>
    <property type="match status" value="1"/>
</dbReference>
<dbReference type="GO" id="GO:0003677">
    <property type="term" value="F:DNA binding"/>
    <property type="evidence" value="ECO:0007669"/>
    <property type="project" value="UniProtKB-KW"/>
</dbReference>
<dbReference type="SUPFAM" id="SSF109640">
    <property type="entry name" value="KRAB domain (Kruppel-associated box)"/>
    <property type="match status" value="1"/>
</dbReference>
<feature type="compositionally biased region" description="Polar residues" evidence="3">
    <location>
        <begin position="269"/>
        <end position="291"/>
    </location>
</feature>
<gene>
    <name evidence="6" type="ORF">PECUL_23A009907</name>
</gene>
<evidence type="ECO:0000259" key="5">
    <source>
        <dbReference type="PROSITE" id="PS51253"/>
    </source>
</evidence>
<keyword evidence="1" id="KW-0238">DNA-binding</keyword>
<dbReference type="Proteomes" id="UP001295444">
    <property type="component" value="Chromosome 02"/>
</dbReference>
<dbReference type="Pfam" id="PF04218">
    <property type="entry name" value="CENP-B_N"/>
    <property type="match status" value="1"/>
</dbReference>
<evidence type="ECO:0000256" key="2">
    <source>
        <dbReference type="ARBA" id="ARBA00023242"/>
    </source>
</evidence>
<feature type="domain" description="KRAB" evidence="4">
    <location>
        <begin position="101"/>
        <end position="172"/>
    </location>
</feature>
<protein>
    <submittedName>
        <fullName evidence="6">Zinc finger 398-like isoform X3</fullName>
    </submittedName>
</protein>
<name>A0AAD1R8T6_PELCU</name>
<dbReference type="InterPro" id="IPR036051">
    <property type="entry name" value="KRAB_dom_sf"/>
</dbReference>
<dbReference type="GO" id="GO:0006355">
    <property type="term" value="P:regulation of DNA-templated transcription"/>
    <property type="evidence" value="ECO:0007669"/>
    <property type="project" value="InterPro"/>
</dbReference>
<dbReference type="GO" id="GO:0005634">
    <property type="term" value="C:nucleus"/>
    <property type="evidence" value="ECO:0007669"/>
    <property type="project" value="TreeGrafter"/>
</dbReference>
<dbReference type="InterPro" id="IPR001909">
    <property type="entry name" value="KRAB"/>
</dbReference>
<feature type="region of interest" description="Disordered" evidence="3">
    <location>
        <begin position="253"/>
        <end position="303"/>
    </location>
</feature>
<dbReference type="InterPro" id="IPR050863">
    <property type="entry name" value="CenT-Element_Derived"/>
</dbReference>
<dbReference type="SUPFAM" id="SSF46689">
    <property type="entry name" value="Homeodomain-like"/>
    <property type="match status" value="1"/>
</dbReference>
<evidence type="ECO:0000313" key="6">
    <source>
        <dbReference type="EMBL" id="CAH2245381.1"/>
    </source>
</evidence>
<feature type="domain" description="HTH CENPB-type" evidence="5">
    <location>
        <begin position="363"/>
        <end position="434"/>
    </location>
</feature>
<feature type="region of interest" description="Disordered" evidence="3">
    <location>
        <begin position="161"/>
        <end position="181"/>
    </location>
</feature>
<reference evidence="6" key="1">
    <citation type="submission" date="2022-03" db="EMBL/GenBank/DDBJ databases">
        <authorList>
            <person name="Alioto T."/>
            <person name="Alioto T."/>
            <person name="Gomez Garrido J."/>
        </authorList>
    </citation>
    <scope>NUCLEOTIDE SEQUENCE</scope>
</reference>
<evidence type="ECO:0000259" key="4">
    <source>
        <dbReference type="PROSITE" id="PS50805"/>
    </source>
</evidence>
<sequence>MCRSSAHVTVECSEQCLRRPDGRAQRFSCKISPRGKGERTLERSLNTGKRNFKELFPRRRYSDLRYTKATGNGEDITEGTQLPTQDLGTCRGVPPRDPGTVTFNDVAVYFSLHQWEQLADWQRKLYRNVMKEIHGALTALGYEIANPGILVKVQHSDEPYYSSNEVEEEDMSPDDTVWESPVSLKEENIKDSDSMSELPLIKPDIFLRVKMEEVNSDQGCQTSTPKVNEDDDDDEDSHSAIFNPELSLWIKQEEEPPSEEHSSSLTEENISSPSAPTIHDSTGGTNSTPIRSPSKGCRPRLTSNKRTGLKLKDKILVLCAYENNETVASLATQFGVSRSQIIQIIRRREELLDALQNNVSGDRIRRRRRTTNDQVNAAVWEWLVSARDSDITLSGRIIREKALQIASELGVRDFKASNGWLNSFKKTHNIHCYSLPFTNPSMREKMDEWLSEMNVLDDGMVQHNRDCSALHEQMAQTAQNCLNDS</sequence>
<feature type="compositionally biased region" description="Acidic residues" evidence="3">
    <location>
        <begin position="165"/>
        <end position="177"/>
    </location>
</feature>
<dbReference type="AlphaFoldDB" id="A0AAD1R8T6"/>
<feature type="compositionally biased region" description="Polar residues" evidence="3">
    <location>
        <begin position="216"/>
        <end position="226"/>
    </location>
</feature>
<evidence type="ECO:0000256" key="1">
    <source>
        <dbReference type="ARBA" id="ARBA00023125"/>
    </source>
</evidence>
<dbReference type="PROSITE" id="PS51253">
    <property type="entry name" value="HTH_CENPB"/>
    <property type="match status" value="1"/>
</dbReference>
<feature type="compositionally biased region" description="Basic and acidic residues" evidence="3">
    <location>
        <begin position="253"/>
        <end position="262"/>
    </location>
</feature>
<proteinExistence type="predicted"/>
<dbReference type="Gene3D" id="6.10.140.140">
    <property type="match status" value="1"/>
</dbReference>
<dbReference type="InterPro" id="IPR007889">
    <property type="entry name" value="HTH_Psq"/>
</dbReference>
<dbReference type="SMART" id="SM00349">
    <property type="entry name" value="KRAB"/>
    <property type="match status" value="1"/>
</dbReference>
<dbReference type="SMART" id="SM00674">
    <property type="entry name" value="CENPB"/>
    <property type="match status" value="1"/>
</dbReference>
<dbReference type="InterPro" id="IPR009057">
    <property type="entry name" value="Homeodomain-like_sf"/>
</dbReference>
<keyword evidence="7" id="KW-1185">Reference proteome</keyword>
<evidence type="ECO:0000256" key="3">
    <source>
        <dbReference type="SAM" id="MobiDB-lite"/>
    </source>
</evidence>
<dbReference type="PANTHER" id="PTHR19303">
    <property type="entry name" value="TRANSPOSON"/>
    <property type="match status" value="1"/>
</dbReference>